<reference evidence="1" key="1">
    <citation type="submission" date="2020-05" db="EMBL/GenBank/DDBJ databases">
        <authorList>
            <person name="Chiriac C."/>
            <person name="Salcher M."/>
            <person name="Ghai R."/>
            <person name="Kavagutti S V."/>
        </authorList>
    </citation>
    <scope>NUCLEOTIDE SEQUENCE</scope>
</reference>
<accession>A0A6J7SIF1</accession>
<dbReference type="Gene3D" id="2.20.25.10">
    <property type="match status" value="1"/>
</dbReference>
<evidence type="ECO:0000313" key="1">
    <source>
        <dbReference type="EMBL" id="CAB5041045.1"/>
    </source>
</evidence>
<organism evidence="1">
    <name type="scientific">freshwater metagenome</name>
    <dbReference type="NCBI Taxonomy" id="449393"/>
    <lineage>
        <taxon>unclassified sequences</taxon>
        <taxon>metagenomes</taxon>
        <taxon>ecological metagenomes</taxon>
    </lineage>
</organism>
<proteinExistence type="inferred from homology"/>
<dbReference type="HAMAP" id="MF_01187">
    <property type="entry name" value="UPF0434"/>
    <property type="match status" value="1"/>
</dbReference>
<sequence length="64" mass="6653">MSNAPLGLDPALWQVLACPCAAHGELTADEEAKTLTCKVCGTAFPVRDGIPVMLMNEAVKPGQA</sequence>
<name>A0A6J7SIF1_9ZZZZ</name>
<protein>
    <submittedName>
        <fullName evidence="1">Unannotated protein</fullName>
    </submittedName>
</protein>
<gene>
    <name evidence="1" type="ORF">UFOPK4237_01243</name>
</gene>
<dbReference type="EMBL" id="CAFBPZ010000094">
    <property type="protein sequence ID" value="CAB5041045.1"/>
    <property type="molecule type" value="Genomic_DNA"/>
</dbReference>
<dbReference type="AlphaFoldDB" id="A0A6J7SIF1"/>
<dbReference type="GO" id="GO:0005829">
    <property type="term" value="C:cytosol"/>
    <property type="evidence" value="ECO:0007669"/>
    <property type="project" value="TreeGrafter"/>
</dbReference>
<dbReference type="PANTHER" id="PTHR33505:SF4">
    <property type="entry name" value="PROTEIN PREY, MITOCHONDRIAL"/>
    <property type="match status" value="1"/>
</dbReference>
<dbReference type="InterPro" id="IPR005651">
    <property type="entry name" value="Trm112-like"/>
</dbReference>
<dbReference type="Pfam" id="PF03966">
    <property type="entry name" value="Trm112p"/>
    <property type="match status" value="1"/>
</dbReference>
<dbReference type="PANTHER" id="PTHR33505">
    <property type="entry name" value="ZGC:162634"/>
    <property type="match status" value="1"/>
</dbReference>
<dbReference type="SUPFAM" id="SSF158997">
    <property type="entry name" value="Trm112p-like"/>
    <property type="match status" value="1"/>
</dbReference>